<dbReference type="InterPro" id="IPR013815">
    <property type="entry name" value="ATP_grasp_subdomain_1"/>
</dbReference>
<dbReference type="InterPro" id="IPR002192">
    <property type="entry name" value="PPDK_AMP/ATP-bd"/>
</dbReference>
<evidence type="ECO:0008006" key="5">
    <source>
        <dbReference type="Google" id="ProtNLM"/>
    </source>
</evidence>
<gene>
    <name evidence="3" type="ORF">Ssi02_68420</name>
</gene>
<dbReference type="SUPFAM" id="SSF56059">
    <property type="entry name" value="Glutathione synthetase ATP-binding domain-like"/>
    <property type="match status" value="1"/>
</dbReference>
<dbReference type="Proteomes" id="UP000606172">
    <property type="component" value="Unassembled WGS sequence"/>
</dbReference>
<dbReference type="PANTHER" id="PTHR43615">
    <property type="entry name" value="PHOSPHOENOLPYRUVATE SYNTHASE-RELATED"/>
    <property type="match status" value="1"/>
</dbReference>
<reference evidence="3" key="1">
    <citation type="submission" date="2021-01" db="EMBL/GenBank/DDBJ databases">
        <title>Whole genome shotgun sequence of Sinosporangium siamense NBRC 109515.</title>
        <authorList>
            <person name="Komaki H."/>
            <person name="Tamura T."/>
        </authorList>
    </citation>
    <scope>NUCLEOTIDE SEQUENCE</scope>
    <source>
        <strain evidence="3">NBRC 109515</strain>
    </source>
</reference>
<dbReference type="RefSeq" id="WP_204031600.1">
    <property type="nucleotide sequence ID" value="NZ_BOOW01000046.1"/>
</dbReference>
<evidence type="ECO:0000259" key="1">
    <source>
        <dbReference type="Pfam" id="PF00391"/>
    </source>
</evidence>
<dbReference type="Gene3D" id="3.50.30.10">
    <property type="entry name" value="Phosphohistidine domain"/>
    <property type="match status" value="1"/>
</dbReference>
<dbReference type="Pfam" id="PF00391">
    <property type="entry name" value="PEP-utilizers"/>
    <property type="match status" value="1"/>
</dbReference>
<feature type="domain" description="Pyruvate phosphate dikinase AMP/ATP-binding" evidence="2">
    <location>
        <begin position="17"/>
        <end position="291"/>
    </location>
</feature>
<dbReference type="Pfam" id="PF01326">
    <property type="entry name" value="PPDK_N"/>
    <property type="match status" value="1"/>
</dbReference>
<evidence type="ECO:0000313" key="3">
    <source>
        <dbReference type="EMBL" id="GII96611.1"/>
    </source>
</evidence>
<dbReference type="Gene3D" id="3.30.470.20">
    <property type="entry name" value="ATP-grasp fold, B domain"/>
    <property type="match status" value="1"/>
</dbReference>
<dbReference type="SUPFAM" id="SSF52009">
    <property type="entry name" value="Phosphohistidine domain"/>
    <property type="match status" value="1"/>
</dbReference>
<accession>A0A919RQL2</accession>
<dbReference type="AlphaFoldDB" id="A0A919RQL2"/>
<dbReference type="InterPro" id="IPR051549">
    <property type="entry name" value="PEP_Utilizing_Enz"/>
</dbReference>
<dbReference type="EMBL" id="BOOW01000046">
    <property type="protein sequence ID" value="GII96611.1"/>
    <property type="molecule type" value="Genomic_DNA"/>
</dbReference>
<dbReference type="Gene3D" id="3.30.1490.20">
    <property type="entry name" value="ATP-grasp fold, A domain"/>
    <property type="match status" value="1"/>
</dbReference>
<proteinExistence type="predicted"/>
<comment type="caution">
    <text evidence="3">The sequence shown here is derived from an EMBL/GenBank/DDBJ whole genome shotgun (WGS) entry which is preliminary data.</text>
</comment>
<evidence type="ECO:0000313" key="4">
    <source>
        <dbReference type="Proteomes" id="UP000606172"/>
    </source>
</evidence>
<dbReference type="InterPro" id="IPR008279">
    <property type="entry name" value="PEP-util_enz_mobile_dom"/>
</dbReference>
<name>A0A919RQL2_9ACTN</name>
<organism evidence="3 4">
    <name type="scientific">Sinosporangium siamense</name>
    <dbReference type="NCBI Taxonomy" id="1367973"/>
    <lineage>
        <taxon>Bacteria</taxon>
        <taxon>Bacillati</taxon>
        <taxon>Actinomycetota</taxon>
        <taxon>Actinomycetes</taxon>
        <taxon>Streptosporangiales</taxon>
        <taxon>Streptosporangiaceae</taxon>
        <taxon>Sinosporangium</taxon>
    </lineage>
</organism>
<dbReference type="PANTHER" id="PTHR43615:SF1">
    <property type="entry name" value="PPDK_N DOMAIN-CONTAINING PROTEIN"/>
    <property type="match status" value="1"/>
</dbReference>
<keyword evidence="4" id="KW-1185">Reference proteome</keyword>
<dbReference type="GO" id="GO:0005524">
    <property type="term" value="F:ATP binding"/>
    <property type="evidence" value="ECO:0007669"/>
    <property type="project" value="InterPro"/>
</dbReference>
<sequence length="832" mass="88917">MGPYVLDLDDPRADLAAAGGKGASLARLAAAGLPVPGGFHVTTAAYRAFVAKNAISTDGGEEEIAARFAAGEMPAEVAEAVIEAYAVRGRPVVAVRSSATAEDLPGMSFAGQQDSFLNVGGDDALLAAVRRCWASLWNARAVDYRGRYGISPGDVALAVVVQELVDADAAGVLFTADPVTGSRDHVVINAAWGLGEALVGGHVTPDTYTVGDAVTATIADKRVMTVRDAGGTREAPVPADLRTRAVLTAAEAAELAALGRRIEKLYGMAMDVEWTRAGGRFAVVQARPVTGPADEGEWNESLHGTYLWTSTNLGEALPEVMTPCTWSLVQMFMNTVMSMPSFAGHRLYGIIGGRFYMNISVTASITRTLGMGAGRLQSTIEQVLGKIPPGVELPYIEMSRWQLIREVAPNAVRLARRLRANAKRMPAYLAEAPRRCEELRGRVAATTTPAGLAALWQGEIAGYFRLSCHMLEAGSRRDGDALGAAHREMTRLAGEADAVLLLSGNRGDGGTLASLGPVVGLAKVAKGELSREEYARAYGHRSDNEFEVSRPRPAEDPAWIDRQLAGLAEVAGADELLAERRRARAAAWRRLERDHPRQVGRLRRQAARWSRAAHGREATRSEVIRTFWVLRDFVVRAGVLTGLSTGERPGDVYFLTVDEILARLGGGTDAADRARIAARRAVYERYRALPAYPVVVKGRFDPFRWAADPERRVDVYHEDVRLPSTGEVAGFPGAAGVVTGTVRVVASVEDGESLRPGEILVTTVTNIGWTPLFPRAAAVVTDVGAPLSHAAIVARELGIPAVVGCGNATTRLRTGDRVRVDGARGVVEILPE</sequence>
<protein>
    <recommendedName>
        <fullName evidence="5">Pyruvate, water dikinase</fullName>
    </recommendedName>
</protein>
<dbReference type="GO" id="GO:0016301">
    <property type="term" value="F:kinase activity"/>
    <property type="evidence" value="ECO:0007669"/>
    <property type="project" value="InterPro"/>
</dbReference>
<dbReference type="InterPro" id="IPR036637">
    <property type="entry name" value="Phosphohistidine_dom_sf"/>
</dbReference>
<feature type="domain" description="PEP-utilising enzyme mobile" evidence="1">
    <location>
        <begin position="755"/>
        <end position="825"/>
    </location>
</feature>
<evidence type="ECO:0000259" key="2">
    <source>
        <dbReference type="Pfam" id="PF01326"/>
    </source>
</evidence>